<dbReference type="GO" id="GO:0003700">
    <property type="term" value="F:DNA-binding transcription factor activity"/>
    <property type="evidence" value="ECO:0007669"/>
    <property type="project" value="InterPro"/>
</dbReference>
<dbReference type="InterPro" id="IPR039422">
    <property type="entry name" value="MarR/SlyA-like"/>
</dbReference>
<reference evidence="2 3" key="1">
    <citation type="submission" date="2018-07" db="EMBL/GenBank/DDBJ databases">
        <title>Genomic Encyclopedia of Type Strains, Phase IV (KMG-IV): sequencing the most valuable type-strain genomes for metagenomic binning, comparative biology and taxonomic classification.</title>
        <authorList>
            <person name="Goeker M."/>
        </authorList>
    </citation>
    <scope>NUCLEOTIDE SEQUENCE [LARGE SCALE GENOMIC DNA]</scope>
    <source>
        <strain evidence="2 3">DSM 21634</strain>
    </source>
</reference>
<name>A0A368Y014_9BURK</name>
<keyword evidence="3" id="KW-1185">Reference proteome</keyword>
<dbReference type="InterPro" id="IPR000835">
    <property type="entry name" value="HTH_MarR-typ"/>
</dbReference>
<protein>
    <submittedName>
        <fullName evidence="2">MarR family transcriptional regulator</fullName>
    </submittedName>
</protein>
<dbReference type="RefSeq" id="WP_114468040.1">
    <property type="nucleotide sequence ID" value="NZ_QPJK01000003.1"/>
</dbReference>
<dbReference type="Pfam" id="PF12802">
    <property type="entry name" value="MarR_2"/>
    <property type="match status" value="1"/>
</dbReference>
<dbReference type="InterPro" id="IPR036390">
    <property type="entry name" value="WH_DNA-bd_sf"/>
</dbReference>
<dbReference type="AlphaFoldDB" id="A0A368Y014"/>
<dbReference type="Proteomes" id="UP000252884">
    <property type="component" value="Unassembled WGS sequence"/>
</dbReference>
<dbReference type="OrthoDB" id="8964931at2"/>
<dbReference type="PROSITE" id="PS50995">
    <property type="entry name" value="HTH_MARR_2"/>
    <property type="match status" value="1"/>
</dbReference>
<dbReference type="PANTHER" id="PTHR33164">
    <property type="entry name" value="TRANSCRIPTIONAL REGULATOR, MARR FAMILY"/>
    <property type="match status" value="1"/>
</dbReference>
<dbReference type="Gene3D" id="1.10.10.10">
    <property type="entry name" value="Winged helix-like DNA-binding domain superfamily/Winged helix DNA-binding domain"/>
    <property type="match status" value="1"/>
</dbReference>
<dbReference type="SMART" id="SM00347">
    <property type="entry name" value="HTH_MARR"/>
    <property type="match status" value="1"/>
</dbReference>
<evidence type="ECO:0000313" key="2">
    <source>
        <dbReference type="EMBL" id="RCW72628.1"/>
    </source>
</evidence>
<comment type="caution">
    <text evidence="2">The sequence shown here is derived from an EMBL/GenBank/DDBJ whole genome shotgun (WGS) entry which is preliminary data.</text>
</comment>
<sequence>MGTALQAKAIPQGCTHLQLRQLMRRVARLYDAELARAGLKTTQFSLLSALHKLGPVQPGQLAKTLRLQPSTLTRNLQPLVAAGWVEQGPGGDGRSRLVQLTDAGRAKCAEARQCWKCAQLELNRLLGDARVAALHALLQESLALLAPEPADPAEDAAEDPG</sequence>
<dbReference type="EMBL" id="QPJK01000003">
    <property type="protein sequence ID" value="RCW72628.1"/>
    <property type="molecule type" value="Genomic_DNA"/>
</dbReference>
<dbReference type="InterPro" id="IPR036388">
    <property type="entry name" value="WH-like_DNA-bd_sf"/>
</dbReference>
<dbReference type="SUPFAM" id="SSF46785">
    <property type="entry name" value="Winged helix' DNA-binding domain"/>
    <property type="match status" value="1"/>
</dbReference>
<evidence type="ECO:0000259" key="1">
    <source>
        <dbReference type="PROSITE" id="PS50995"/>
    </source>
</evidence>
<feature type="domain" description="HTH marR-type" evidence="1">
    <location>
        <begin position="16"/>
        <end position="143"/>
    </location>
</feature>
<dbReference type="PANTHER" id="PTHR33164:SF105">
    <property type="entry name" value="TRANSCRIPTIONAL REPRESSOR PROTEIN-RELATED"/>
    <property type="match status" value="1"/>
</dbReference>
<accession>A0A368Y014</accession>
<organism evidence="2 3">
    <name type="scientific">Pseudorhodoferax soli</name>
    <dbReference type="NCBI Taxonomy" id="545864"/>
    <lineage>
        <taxon>Bacteria</taxon>
        <taxon>Pseudomonadati</taxon>
        <taxon>Pseudomonadota</taxon>
        <taxon>Betaproteobacteria</taxon>
        <taxon>Burkholderiales</taxon>
        <taxon>Comamonadaceae</taxon>
    </lineage>
</organism>
<evidence type="ECO:0000313" key="3">
    <source>
        <dbReference type="Proteomes" id="UP000252884"/>
    </source>
</evidence>
<gene>
    <name evidence="2" type="ORF">DES41_103234</name>
</gene>
<proteinExistence type="predicted"/>
<dbReference type="GO" id="GO:0006950">
    <property type="term" value="P:response to stress"/>
    <property type="evidence" value="ECO:0007669"/>
    <property type="project" value="TreeGrafter"/>
</dbReference>